<dbReference type="EMBL" id="CP063361">
    <property type="protein sequence ID" value="UOD28398.1"/>
    <property type="molecule type" value="Genomic_DNA"/>
</dbReference>
<dbReference type="Pfam" id="PF13586">
    <property type="entry name" value="DDE_Tnp_1_2"/>
    <property type="match status" value="1"/>
</dbReference>
<gene>
    <name evidence="2" type="ORF">INH39_23505</name>
</gene>
<evidence type="ECO:0000259" key="1">
    <source>
        <dbReference type="Pfam" id="PF13586"/>
    </source>
</evidence>
<proteinExistence type="predicted"/>
<organism evidence="2 3">
    <name type="scientific">Massilia violaceinigra</name>
    <dbReference type="NCBI Taxonomy" id="2045208"/>
    <lineage>
        <taxon>Bacteria</taxon>
        <taxon>Pseudomonadati</taxon>
        <taxon>Pseudomonadota</taxon>
        <taxon>Betaproteobacteria</taxon>
        <taxon>Burkholderiales</taxon>
        <taxon>Oxalobacteraceae</taxon>
        <taxon>Telluria group</taxon>
        <taxon>Massilia</taxon>
    </lineage>
</organism>
<evidence type="ECO:0000313" key="3">
    <source>
        <dbReference type="Proteomes" id="UP000831532"/>
    </source>
</evidence>
<name>A0ABY4A0W5_9BURK</name>
<accession>A0ABY4A0W5</accession>
<protein>
    <submittedName>
        <fullName evidence="2">Transposase</fullName>
    </submittedName>
</protein>
<dbReference type="InterPro" id="IPR025668">
    <property type="entry name" value="Tnp_DDE_dom"/>
</dbReference>
<reference evidence="2 3" key="1">
    <citation type="submission" date="2020-10" db="EMBL/GenBank/DDBJ databases">
        <title>Genome analysis of Massilia species.</title>
        <authorList>
            <person name="Jung D.-H."/>
        </authorList>
    </citation>
    <scope>NUCLEOTIDE SEQUENCE [LARGE SCALE GENOMIC DNA]</scope>
    <source>
        <strain evidence="3">sipir</strain>
    </source>
</reference>
<dbReference type="Proteomes" id="UP000831532">
    <property type="component" value="Chromosome"/>
</dbReference>
<sequence>MASQIDVPKRWLVERCFGSIARRRRLQRHFERLSEILVGKQMVEFICVMLH</sequence>
<keyword evidence="3" id="KW-1185">Reference proteome</keyword>
<evidence type="ECO:0000313" key="2">
    <source>
        <dbReference type="EMBL" id="UOD28398.1"/>
    </source>
</evidence>
<feature type="domain" description="Transposase DDE" evidence="1">
    <location>
        <begin position="6"/>
        <end position="50"/>
    </location>
</feature>